<evidence type="ECO:0000313" key="3">
    <source>
        <dbReference type="Proteomes" id="UP000595437"/>
    </source>
</evidence>
<dbReference type="PANTHER" id="PTHR33327">
    <property type="entry name" value="ENDONUCLEASE"/>
    <property type="match status" value="1"/>
</dbReference>
<dbReference type="Proteomes" id="UP000595437">
    <property type="component" value="Chromosome 13"/>
</dbReference>
<reference evidence="3" key="1">
    <citation type="submission" date="2021-01" db="EMBL/GenBank/DDBJ databases">
        <title>Caligus Genome Assembly.</title>
        <authorList>
            <person name="Gallardo-Escarate C."/>
        </authorList>
    </citation>
    <scope>NUCLEOTIDE SEQUENCE [LARGE SCALE GENOMIC DNA]</scope>
</reference>
<feature type="domain" description="DUF7041" evidence="1">
    <location>
        <begin position="17"/>
        <end position="99"/>
    </location>
</feature>
<accession>A0A7T8GUP7</accession>
<dbReference type="PANTHER" id="PTHR33327:SF3">
    <property type="entry name" value="RNA-DIRECTED DNA POLYMERASE"/>
    <property type="match status" value="1"/>
</dbReference>
<name>A0A7T8GUP7_CALRO</name>
<gene>
    <name evidence="2" type="ORF">FKW44_018648</name>
</gene>
<organism evidence="2 3">
    <name type="scientific">Caligus rogercresseyi</name>
    <name type="common">Sea louse</name>
    <dbReference type="NCBI Taxonomy" id="217165"/>
    <lineage>
        <taxon>Eukaryota</taxon>
        <taxon>Metazoa</taxon>
        <taxon>Ecdysozoa</taxon>
        <taxon>Arthropoda</taxon>
        <taxon>Crustacea</taxon>
        <taxon>Multicrustacea</taxon>
        <taxon>Hexanauplia</taxon>
        <taxon>Copepoda</taxon>
        <taxon>Siphonostomatoida</taxon>
        <taxon>Caligidae</taxon>
        <taxon>Caligus</taxon>
    </lineage>
</organism>
<dbReference type="InterPro" id="IPR055469">
    <property type="entry name" value="DUF7041"/>
</dbReference>
<sequence length="249" mass="27952">MAENDGAAAGILHMQAPPFDSSDPERYFGDLERYFGRRKYKNKLDQLDILWSLLTPAHLNRVGATWRDVDPEEQYDRLKRDLIATYGLTKRQKVQKLLNMPLLGDELPLTRLFKMQALLPDKERKSELLYGLFIRMLPKSLVDKLHHVDDLDVVGYATAADSIVRNSQSSPDDFSGVCPISYNLRGAVSEPARGASSKVHPQGDLNPDGLCRIHARYGNKARKCVAVACKMHNVPRAQKPHPGNANANH</sequence>
<dbReference type="EMBL" id="CP045902">
    <property type="protein sequence ID" value="QQP38150.1"/>
    <property type="molecule type" value="Genomic_DNA"/>
</dbReference>
<dbReference type="AlphaFoldDB" id="A0A7T8GUP7"/>
<evidence type="ECO:0000313" key="2">
    <source>
        <dbReference type="EMBL" id="QQP38150.1"/>
    </source>
</evidence>
<evidence type="ECO:0000259" key="1">
    <source>
        <dbReference type="Pfam" id="PF23055"/>
    </source>
</evidence>
<dbReference type="OrthoDB" id="6251906at2759"/>
<keyword evidence="3" id="KW-1185">Reference proteome</keyword>
<dbReference type="Pfam" id="PF23055">
    <property type="entry name" value="DUF7041"/>
    <property type="match status" value="1"/>
</dbReference>
<proteinExistence type="predicted"/>
<protein>
    <submittedName>
        <fullName evidence="2">Tick transposon</fullName>
    </submittedName>
</protein>